<evidence type="ECO:0000313" key="2">
    <source>
        <dbReference type="Proteomes" id="UP000199093"/>
    </source>
</evidence>
<evidence type="ECO:0008006" key="3">
    <source>
        <dbReference type="Google" id="ProtNLM"/>
    </source>
</evidence>
<dbReference type="Proteomes" id="UP000199093">
    <property type="component" value="Unassembled WGS sequence"/>
</dbReference>
<organism evidence="1 2">
    <name type="scientific">Salipiger marinus</name>
    <dbReference type="NCBI Taxonomy" id="555512"/>
    <lineage>
        <taxon>Bacteria</taxon>
        <taxon>Pseudomonadati</taxon>
        <taxon>Pseudomonadota</taxon>
        <taxon>Alphaproteobacteria</taxon>
        <taxon>Rhodobacterales</taxon>
        <taxon>Roseobacteraceae</taxon>
        <taxon>Salipiger</taxon>
    </lineage>
</organism>
<dbReference type="EMBL" id="FNEJ01000001">
    <property type="protein sequence ID" value="SDI15005.1"/>
    <property type="molecule type" value="Genomic_DNA"/>
</dbReference>
<dbReference type="InterPro" id="IPR009467">
    <property type="entry name" value="Glycolipid-bd_prot_put"/>
</dbReference>
<dbReference type="AlphaFoldDB" id="A0A1G8I7N7"/>
<dbReference type="STRING" id="555512.SAMN04487993_1001280"/>
<protein>
    <recommendedName>
        <fullName evidence="3">Glycolipid-binding</fullName>
    </recommendedName>
</protein>
<dbReference type="OrthoDB" id="7347529at2"/>
<accession>A0A1G8I7N7</accession>
<gene>
    <name evidence="1" type="ORF">SAMN04487993_1001280</name>
</gene>
<evidence type="ECO:0000313" key="1">
    <source>
        <dbReference type="EMBL" id="SDI15005.1"/>
    </source>
</evidence>
<dbReference type="RefSeq" id="WP_089842592.1">
    <property type="nucleotide sequence ID" value="NZ_FNEJ01000001.1"/>
</dbReference>
<dbReference type="SUPFAM" id="SSF159275">
    <property type="entry name" value="PA1994-like"/>
    <property type="match status" value="1"/>
</dbReference>
<keyword evidence="2" id="KW-1185">Reference proteome</keyword>
<proteinExistence type="predicted"/>
<dbReference type="Pfam" id="PF06475">
    <property type="entry name" value="Glycolipid_bind"/>
    <property type="match status" value="1"/>
</dbReference>
<sequence>MTGTTLAHIHWRALDRDGEDKCRLARHEGGFMLLGHARFRDGTGWAALDYVIRTGPDWRTRSADVTGSHAGQDLALRLTCDKGQWTLNGVPQPHLHGCEDVDFAFTPATNLMPLRRLPEVGRIATRAAWLRLPGPSLDPLDQTYLRDRGGLVSYHAWQTDFRTQLAVAASGFVTLYPGLWTAEDG</sequence>
<name>A0A1G8I7N7_9RHOB</name>
<reference evidence="1 2" key="1">
    <citation type="submission" date="2016-10" db="EMBL/GenBank/DDBJ databases">
        <authorList>
            <person name="de Groot N.N."/>
        </authorList>
    </citation>
    <scope>NUCLEOTIDE SEQUENCE [LARGE SCALE GENOMIC DNA]</scope>
    <source>
        <strain evidence="1 2">DSM 26424</strain>
    </source>
</reference>